<dbReference type="AlphaFoldDB" id="A0A6C0EJP3"/>
<name>A0A6C0EJP3_9ZZZZ</name>
<proteinExistence type="predicted"/>
<organism evidence="2">
    <name type="scientific">viral metagenome</name>
    <dbReference type="NCBI Taxonomy" id="1070528"/>
    <lineage>
        <taxon>unclassified sequences</taxon>
        <taxon>metagenomes</taxon>
        <taxon>organismal metagenomes</taxon>
    </lineage>
</organism>
<dbReference type="Pfam" id="PF10927">
    <property type="entry name" value="DUF2738"/>
    <property type="match status" value="1"/>
</dbReference>
<feature type="compositionally biased region" description="Basic residues" evidence="1">
    <location>
        <begin position="255"/>
        <end position="266"/>
    </location>
</feature>
<feature type="compositionally biased region" description="Basic residues" evidence="1">
    <location>
        <begin position="298"/>
        <end position="317"/>
    </location>
</feature>
<protein>
    <submittedName>
        <fullName evidence="2">Uncharacterized protein</fullName>
    </submittedName>
</protein>
<dbReference type="InterPro" id="IPR024416">
    <property type="entry name" value="DUF2738"/>
</dbReference>
<evidence type="ECO:0000313" key="2">
    <source>
        <dbReference type="EMBL" id="QHT29394.1"/>
    </source>
</evidence>
<dbReference type="EMBL" id="MN738877">
    <property type="protein sequence ID" value="QHT29394.1"/>
    <property type="molecule type" value="Genomic_DNA"/>
</dbReference>
<reference evidence="2" key="1">
    <citation type="journal article" date="2020" name="Nature">
        <title>Giant virus diversity and host interactions through global metagenomics.</title>
        <authorList>
            <person name="Schulz F."/>
            <person name="Roux S."/>
            <person name="Paez-Espino D."/>
            <person name="Jungbluth S."/>
            <person name="Walsh D.A."/>
            <person name="Denef V.J."/>
            <person name="McMahon K.D."/>
            <person name="Konstantinidis K.T."/>
            <person name="Eloe-Fadrosh E.A."/>
            <person name="Kyrpides N.C."/>
            <person name="Woyke T."/>
        </authorList>
    </citation>
    <scope>NUCLEOTIDE SEQUENCE</scope>
    <source>
        <strain evidence="2">GVMAG-M-3300005589-24</strain>
    </source>
</reference>
<evidence type="ECO:0000256" key="1">
    <source>
        <dbReference type="SAM" id="MobiDB-lite"/>
    </source>
</evidence>
<sequence length="317" mass="35595">MSTSKSERKNQVTPINDFDVKRMIFSEPQPGSIKDTTITFKRVYISVLNPDGSIGDLILETQKLFSFGVSENKDVKTQEVNGHVLPICLHNRKGPSEEEIAWVEKFNEIVEQCKEYLLQNKEEVGLYDLERAELKKFNPLYYKRESNGKIAEGAGPVLYAKLIASKKTNTIKSMFFDKEGESIEPLSLLKQYCFVNAAIKIESIFIGQKPSLQVKLYEAIVETMDTTMQPLLSRPKASKRVMTGSAKNMNEMTTRKPKPKPKPKAKPKGDSDADSDGEVIDSESDEEIGDGGDPQPKPKPKPKPKPARNIRRVKKSG</sequence>
<feature type="compositionally biased region" description="Acidic residues" evidence="1">
    <location>
        <begin position="272"/>
        <end position="290"/>
    </location>
</feature>
<accession>A0A6C0EJP3</accession>
<feature type="region of interest" description="Disordered" evidence="1">
    <location>
        <begin position="231"/>
        <end position="317"/>
    </location>
</feature>